<feature type="region of interest" description="Disordered" evidence="5">
    <location>
        <begin position="356"/>
        <end position="485"/>
    </location>
</feature>
<evidence type="ECO:0000256" key="4">
    <source>
        <dbReference type="ARBA" id="ARBA00023136"/>
    </source>
</evidence>
<dbReference type="EMBL" id="JADNYJ010000233">
    <property type="protein sequence ID" value="KAF8873595.1"/>
    <property type="molecule type" value="Genomic_DNA"/>
</dbReference>
<evidence type="ECO:0000256" key="1">
    <source>
        <dbReference type="ARBA" id="ARBA00004167"/>
    </source>
</evidence>
<feature type="compositionally biased region" description="Polar residues" evidence="5">
    <location>
        <begin position="217"/>
        <end position="242"/>
    </location>
</feature>
<keyword evidence="8" id="KW-1185">Reference proteome</keyword>
<dbReference type="OrthoDB" id="2758521at2759"/>
<feature type="region of interest" description="Disordered" evidence="5">
    <location>
        <begin position="205"/>
        <end position="306"/>
    </location>
</feature>
<protein>
    <submittedName>
        <fullName evidence="7">Uncharacterized protein</fullName>
    </submittedName>
</protein>
<evidence type="ECO:0000313" key="8">
    <source>
        <dbReference type="Proteomes" id="UP000724874"/>
    </source>
</evidence>
<dbReference type="Gene3D" id="2.60.120.260">
    <property type="entry name" value="Galactose-binding domain-like"/>
    <property type="match status" value="1"/>
</dbReference>
<dbReference type="AlphaFoldDB" id="A0A9P5TGJ3"/>
<dbReference type="PANTHER" id="PTHR15549:SF30">
    <property type="entry name" value="MID2 DOMAIN-CONTAINING PROTEIN"/>
    <property type="match status" value="1"/>
</dbReference>
<evidence type="ECO:0000256" key="5">
    <source>
        <dbReference type="SAM" id="MobiDB-lite"/>
    </source>
</evidence>
<feature type="compositionally biased region" description="Pro residues" evidence="5">
    <location>
        <begin position="473"/>
        <end position="485"/>
    </location>
</feature>
<gene>
    <name evidence="7" type="ORF">CPB84DRAFT_1798239</name>
</gene>
<evidence type="ECO:0000256" key="2">
    <source>
        <dbReference type="ARBA" id="ARBA00022692"/>
    </source>
</evidence>
<evidence type="ECO:0000256" key="6">
    <source>
        <dbReference type="SAM" id="Phobius"/>
    </source>
</evidence>
<feature type="compositionally biased region" description="Polar residues" evidence="5">
    <location>
        <begin position="287"/>
        <end position="304"/>
    </location>
</feature>
<keyword evidence="4 6" id="KW-0472">Membrane</keyword>
<feature type="compositionally biased region" description="Basic and acidic residues" evidence="5">
    <location>
        <begin position="366"/>
        <end position="382"/>
    </location>
</feature>
<reference evidence="7" key="1">
    <citation type="submission" date="2020-11" db="EMBL/GenBank/DDBJ databases">
        <authorList>
            <consortium name="DOE Joint Genome Institute"/>
            <person name="Ahrendt S."/>
            <person name="Riley R."/>
            <person name="Andreopoulos W."/>
            <person name="LaButti K."/>
            <person name="Pangilinan J."/>
            <person name="Ruiz-duenas F.J."/>
            <person name="Barrasa J.M."/>
            <person name="Sanchez-Garcia M."/>
            <person name="Camarero S."/>
            <person name="Miyauchi S."/>
            <person name="Serrano A."/>
            <person name="Linde D."/>
            <person name="Babiker R."/>
            <person name="Drula E."/>
            <person name="Ayuso-Fernandez I."/>
            <person name="Pacheco R."/>
            <person name="Padilla G."/>
            <person name="Ferreira P."/>
            <person name="Barriuso J."/>
            <person name="Kellner H."/>
            <person name="Castanera R."/>
            <person name="Alfaro M."/>
            <person name="Ramirez L."/>
            <person name="Pisabarro A.G."/>
            <person name="Kuo A."/>
            <person name="Tritt A."/>
            <person name="Lipzen A."/>
            <person name="He G."/>
            <person name="Yan M."/>
            <person name="Ng V."/>
            <person name="Cullen D."/>
            <person name="Martin F."/>
            <person name="Rosso M.-N."/>
            <person name="Henrissat B."/>
            <person name="Hibbett D."/>
            <person name="Martinez A.T."/>
            <person name="Grigoriev I.V."/>
        </authorList>
    </citation>
    <scope>NUCLEOTIDE SEQUENCE</scope>
    <source>
        <strain evidence="7">AH 44721</strain>
    </source>
</reference>
<proteinExistence type="predicted"/>
<feature type="compositionally biased region" description="Polar residues" evidence="5">
    <location>
        <begin position="402"/>
        <end position="412"/>
    </location>
</feature>
<accession>A0A9P5TGJ3</accession>
<keyword evidence="3 6" id="KW-1133">Transmembrane helix</keyword>
<feature type="compositionally biased region" description="Low complexity" evidence="5">
    <location>
        <begin position="413"/>
        <end position="440"/>
    </location>
</feature>
<sequence>MPIIIPRLNRWERFGSPQAQVPAMFMPRRSIGVLITWLFCLFLPLVQGDAVNRTIDDASSDVIYSPITPQGPWANQNCEVCAIKPDLSQVFDNTYTAATWYPTNGTMSITMQFTGTAIYVFFVLVNNVGAGLSTETLVDFTLDGNSPQRFEHTADSQNPPIQYNQLVFNQLNLQNTQHTLVISASQVPTSIYVNFDYAKYTFEDDVVSSSPGSPSPQDTNPITNAPSTAPVSPSPGTVTGGKTTSSLTATTSSASDSSTPVSTSPASPASSTAASATPVSTSSGASQPVTQTQSDSATGSNKSKPTGAIVGAVVGVVILLLLAALCVVWYRRRYKTKSLEVIDHFPVMADLLDESETTATRSPVVSDKESHPSPLGKLEEINRAGQLAENRRPGFPSEDVASVTSGTSQDPPGQSLSLSGRRSQRGQSGSASGRSTSGTETTREMAQQIQELRDQVSLLRGQQSASREGLLENPPPGYEPDPPTH</sequence>
<name>A0A9P5TGJ3_GYMJU</name>
<dbReference type="Proteomes" id="UP000724874">
    <property type="component" value="Unassembled WGS sequence"/>
</dbReference>
<comment type="caution">
    <text evidence="7">The sequence shown here is derived from an EMBL/GenBank/DDBJ whole genome shotgun (WGS) entry which is preliminary data.</text>
</comment>
<keyword evidence="2 6" id="KW-0812">Transmembrane</keyword>
<dbReference type="InterPro" id="IPR051694">
    <property type="entry name" value="Immunoregulatory_rcpt-like"/>
</dbReference>
<dbReference type="GO" id="GO:0071944">
    <property type="term" value="C:cell periphery"/>
    <property type="evidence" value="ECO:0007669"/>
    <property type="project" value="UniProtKB-ARBA"/>
</dbReference>
<evidence type="ECO:0000313" key="7">
    <source>
        <dbReference type="EMBL" id="KAF8873595.1"/>
    </source>
</evidence>
<feature type="compositionally biased region" description="Low complexity" evidence="5">
    <location>
        <begin position="243"/>
        <end position="286"/>
    </location>
</feature>
<evidence type="ECO:0000256" key="3">
    <source>
        <dbReference type="ARBA" id="ARBA00022989"/>
    </source>
</evidence>
<comment type="subcellular location">
    <subcellularLocation>
        <location evidence="1">Membrane</location>
        <topology evidence="1">Single-pass membrane protein</topology>
    </subcellularLocation>
</comment>
<feature type="transmembrane region" description="Helical" evidence="6">
    <location>
        <begin position="308"/>
        <end position="330"/>
    </location>
</feature>
<dbReference type="PANTHER" id="PTHR15549">
    <property type="entry name" value="PAIRED IMMUNOGLOBULIN-LIKE TYPE 2 RECEPTOR"/>
    <property type="match status" value="1"/>
</dbReference>
<dbReference type="GO" id="GO:0016020">
    <property type="term" value="C:membrane"/>
    <property type="evidence" value="ECO:0007669"/>
    <property type="project" value="UniProtKB-SubCell"/>
</dbReference>
<organism evidence="7 8">
    <name type="scientific">Gymnopilus junonius</name>
    <name type="common">Spectacular rustgill mushroom</name>
    <name type="synonym">Gymnopilus spectabilis subsp. junonius</name>
    <dbReference type="NCBI Taxonomy" id="109634"/>
    <lineage>
        <taxon>Eukaryota</taxon>
        <taxon>Fungi</taxon>
        <taxon>Dikarya</taxon>
        <taxon>Basidiomycota</taxon>
        <taxon>Agaricomycotina</taxon>
        <taxon>Agaricomycetes</taxon>
        <taxon>Agaricomycetidae</taxon>
        <taxon>Agaricales</taxon>
        <taxon>Agaricineae</taxon>
        <taxon>Hymenogastraceae</taxon>
        <taxon>Gymnopilus</taxon>
    </lineage>
</organism>